<keyword evidence="2" id="KW-0042">Antenna complex</keyword>
<dbReference type="RefSeq" id="WP_038077627.1">
    <property type="nucleotide sequence ID" value="NZ_JHEG04000001.1"/>
</dbReference>
<dbReference type="SUPFAM" id="SSF48371">
    <property type="entry name" value="ARM repeat"/>
    <property type="match status" value="1"/>
</dbReference>
<dbReference type="EMBL" id="JHEG04000001">
    <property type="protein sequence ID" value="KAF3884118.1"/>
    <property type="molecule type" value="Genomic_DNA"/>
</dbReference>
<organism evidence="6">
    <name type="scientific">Tolypothrix bouteillei VB521301</name>
    <dbReference type="NCBI Taxonomy" id="1479485"/>
    <lineage>
        <taxon>Bacteria</taxon>
        <taxon>Bacillati</taxon>
        <taxon>Cyanobacteriota</taxon>
        <taxon>Cyanophyceae</taxon>
        <taxon>Nostocales</taxon>
        <taxon>Tolypothrichaceae</taxon>
        <taxon>Tolypothrix</taxon>
    </lineage>
</organism>
<dbReference type="Gene3D" id="1.25.10.10">
    <property type="entry name" value="Leucine-rich Repeat Variant"/>
    <property type="match status" value="1"/>
</dbReference>
<keyword evidence="4" id="KW-0456">Lyase</keyword>
<dbReference type="EMBL" id="JHEG02000037">
    <property type="protein sequence ID" value="KIE11953.1"/>
    <property type="molecule type" value="Genomic_DNA"/>
</dbReference>
<accession>A0A0C1R8F3</accession>
<evidence type="ECO:0000256" key="2">
    <source>
        <dbReference type="ARBA" id="ARBA00022549"/>
    </source>
</evidence>
<gene>
    <name evidence="6" type="ORF">DA73_0209935</name>
    <name evidence="5" type="ORF">DA73_0400000350</name>
</gene>
<dbReference type="InterPro" id="IPR011989">
    <property type="entry name" value="ARM-like"/>
</dbReference>
<dbReference type="InterPro" id="IPR016024">
    <property type="entry name" value="ARM-type_fold"/>
</dbReference>
<evidence type="ECO:0000256" key="4">
    <source>
        <dbReference type="ARBA" id="ARBA00023239"/>
    </source>
</evidence>
<comment type="similarity">
    <text evidence="1">Belongs to the CpcE/RpcE/PecE family.</text>
</comment>
<dbReference type="OrthoDB" id="115545at2"/>
<dbReference type="GO" id="GO:0016829">
    <property type="term" value="F:lyase activity"/>
    <property type="evidence" value="ECO:0007669"/>
    <property type="project" value="UniProtKB-KW"/>
</dbReference>
<comment type="caution">
    <text evidence="6">The sequence shown here is derived from an EMBL/GenBank/DDBJ whole genome shotgun (WGS) entry which is preliminary data.</text>
</comment>
<evidence type="ECO:0000256" key="1">
    <source>
        <dbReference type="ARBA" id="ARBA00009299"/>
    </source>
</evidence>
<evidence type="ECO:0000256" key="3">
    <source>
        <dbReference type="ARBA" id="ARBA00022738"/>
    </source>
</evidence>
<evidence type="ECO:0008006" key="8">
    <source>
        <dbReference type="Google" id="ProtNLM"/>
    </source>
</evidence>
<reference evidence="5" key="2">
    <citation type="submission" date="2019-11" db="EMBL/GenBank/DDBJ databases">
        <title>Improved Assembly of Tolypothrix boutellei genome.</title>
        <authorList>
            <person name="Sarangi A.N."/>
            <person name="Mukherjee M."/>
            <person name="Ghosh S."/>
            <person name="Singh D."/>
            <person name="Das A."/>
            <person name="Kant S."/>
            <person name="Prusty A."/>
            <person name="Tripathy S."/>
        </authorList>
    </citation>
    <scope>NUCLEOTIDE SEQUENCE</scope>
    <source>
        <strain evidence="5">VB521301</strain>
    </source>
</reference>
<evidence type="ECO:0000313" key="5">
    <source>
        <dbReference type="EMBL" id="KAF3884118.1"/>
    </source>
</evidence>
<evidence type="ECO:0000313" key="7">
    <source>
        <dbReference type="Proteomes" id="UP000029738"/>
    </source>
</evidence>
<dbReference type="AlphaFoldDB" id="A0A0C1R8F3"/>
<dbReference type="GO" id="GO:0030089">
    <property type="term" value="C:phycobilisome"/>
    <property type="evidence" value="ECO:0007669"/>
    <property type="project" value="UniProtKB-KW"/>
</dbReference>
<evidence type="ECO:0000313" key="6">
    <source>
        <dbReference type="EMBL" id="KIE11953.1"/>
    </source>
</evidence>
<keyword evidence="7" id="KW-1185">Reference proteome</keyword>
<protein>
    <recommendedName>
        <fullName evidence="8">PBS lyase</fullName>
    </recommendedName>
</protein>
<keyword evidence="3" id="KW-0605">Phycobilisome</keyword>
<name>A0A0C1R8F3_9CYAN</name>
<dbReference type="STRING" id="1479485.DA73_0209935"/>
<dbReference type="Proteomes" id="UP000029738">
    <property type="component" value="Unassembled WGS sequence"/>
</dbReference>
<sequence length="323" mass="35803">MAKSRKLEETLSVLTQIRENPLDERAIAILRQTLKSKYSIAVARAAKIIGELAISNLLPDLVEAFERMMVNPAQTDPGCVAKKEIAETLYRLDSPQESLFLQGIHHIQMEPVWGGKEDTAAILRGICALGLVRMNYPDVMNELADLLADSKPEARVAAAKAIAYTANAQGVPLLRLKVRMGDKAPQVLSECFIALLQLASVQSLPLIASFLVTSEEQVCELAALALGESRLNEAFLILKNWWEKTINAQLRRTGLLAIAMLRQDCALEFLLSLIEEGKIVDAKDAIAALSIYRENTELWQQVKRAVQHRGDDAIIKYYALNNN</sequence>
<reference evidence="6" key="1">
    <citation type="journal article" date="2015" name="Genome Announc.">
        <title>Draft Genome Sequence of Tolypothrix boutellei Strain VB521301.</title>
        <authorList>
            <person name="Chandrababunaidu M.M."/>
            <person name="Singh D."/>
            <person name="Sen D."/>
            <person name="Bhan S."/>
            <person name="Das S."/>
            <person name="Gupta A."/>
            <person name="Adhikary S.P."/>
            <person name="Tripathy S."/>
        </authorList>
    </citation>
    <scope>NUCLEOTIDE SEQUENCE</scope>
    <source>
        <strain evidence="6">VB521301</strain>
    </source>
</reference>
<proteinExistence type="inferred from homology"/>